<reference evidence="1" key="1">
    <citation type="journal article" date="2022" name="bioRxiv">
        <title>Sequencing and chromosome-scale assembly of the giantPleurodeles waltlgenome.</title>
        <authorList>
            <person name="Brown T."/>
            <person name="Elewa A."/>
            <person name="Iarovenko S."/>
            <person name="Subramanian E."/>
            <person name="Araus A.J."/>
            <person name="Petzold A."/>
            <person name="Susuki M."/>
            <person name="Suzuki K.-i.T."/>
            <person name="Hayashi T."/>
            <person name="Toyoda A."/>
            <person name="Oliveira C."/>
            <person name="Osipova E."/>
            <person name="Leigh N.D."/>
            <person name="Simon A."/>
            <person name="Yun M.H."/>
        </authorList>
    </citation>
    <scope>NUCLEOTIDE SEQUENCE</scope>
    <source>
        <strain evidence="1">20211129_DDA</strain>
        <tissue evidence="1">Liver</tissue>
    </source>
</reference>
<evidence type="ECO:0000313" key="2">
    <source>
        <dbReference type="Proteomes" id="UP001066276"/>
    </source>
</evidence>
<gene>
    <name evidence="1" type="ORF">NDU88_002937</name>
</gene>
<keyword evidence="2" id="KW-1185">Reference proteome</keyword>
<name>A0AAV7UYS3_PLEWA</name>
<dbReference type="EMBL" id="JANPWB010000004">
    <property type="protein sequence ID" value="KAJ1193641.1"/>
    <property type="molecule type" value="Genomic_DNA"/>
</dbReference>
<comment type="caution">
    <text evidence="1">The sequence shown here is derived from an EMBL/GenBank/DDBJ whole genome shotgun (WGS) entry which is preliminary data.</text>
</comment>
<dbReference type="Proteomes" id="UP001066276">
    <property type="component" value="Chromosome 2_2"/>
</dbReference>
<accession>A0AAV7UYS3</accession>
<sequence>MVVLNDIEDGQLSTALEDGKEFRHGRSDDSLDFDKHILDFDEDDIDNLRKKEKTKNKVLDLMDEKVFDPRVIKHGLRCRGQLISL</sequence>
<dbReference type="AlphaFoldDB" id="A0AAV7UYS3"/>
<organism evidence="1 2">
    <name type="scientific">Pleurodeles waltl</name>
    <name type="common">Iberian ribbed newt</name>
    <dbReference type="NCBI Taxonomy" id="8319"/>
    <lineage>
        <taxon>Eukaryota</taxon>
        <taxon>Metazoa</taxon>
        <taxon>Chordata</taxon>
        <taxon>Craniata</taxon>
        <taxon>Vertebrata</taxon>
        <taxon>Euteleostomi</taxon>
        <taxon>Amphibia</taxon>
        <taxon>Batrachia</taxon>
        <taxon>Caudata</taxon>
        <taxon>Salamandroidea</taxon>
        <taxon>Salamandridae</taxon>
        <taxon>Pleurodelinae</taxon>
        <taxon>Pleurodeles</taxon>
    </lineage>
</organism>
<protein>
    <submittedName>
        <fullName evidence="1">Uncharacterized protein</fullName>
    </submittedName>
</protein>
<evidence type="ECO:0000313" key="1">
    <source>
        <dbReference type="EMBL" id="KAJ1193641.1"/>
    </source>
</evidence>
<proteinExistence type="predicted"/>